<keyword evidence="1 5" id="KW-0678">Repressor</keyword>
<dbReference type="GO" id="GO:0003677">
    <property type="term" value="F:DNA binding"/>
    <property type="evidence" value="ECO:0007669"/>
    <property type="project" value="InterPro"/>
</dbReference>
<evidence type="ECO:0000256" key="5">
    <source>
        <dbReference type="HAMAP-Rule" id="MF_00081"/>
    </source>
</evidence>
<feature type="domain" description="Heat-inducible transcription repressor HrcA C-terminal" evidence="6">
    <location>
        <begin position="106"/>
        <end position="327"/>
    </location>
</feature>
<comment type="function">
    <text evidence="5">Negative regulator of class I heat shock genes (grpE-dnaK-dnaJ and groELS operons). Prevents heat-shock induction of these operons.</text>
</comment>
<dbReference type="InterPro" id="IPR023120">
    <property type="entry name" value="WHTH_transcript_rep_HrcA_IDD"/>
</dbReference>
<gene>
    <name evidence="5" type="primary">hrcA</name>
    <name evidence="8" type="ORF">A2150_03085</name>
</gene>
<evidence type="ECO:0000256" key="2">
    <source>
        <dbReference type="ARBA" id="ARBA00023015"/>
    </source>
</evidence>
<name>A0A1F6TFW6_9PROT</name>
<dbReference type="Gene3D" id="3.30.450.40">
    <property type="match status" value="1"/>
</dbReference>
<proteinExistence type="inferred from homology"/>
<evidence type="ECO:0000313" key="9">
    <source>
        <dbReference type="Proteomes" id="UP000177925"/>
    </source>
</evidence>
<dbReference type="EMBL" id="MFSS01000030">
    <property type="protein sequence ID" value="OGI44004.1"/>
    <property type="molecule type" value="Genomic_DNA"/>
</dbReference>
<keyword evidence="2 5" id="KW-0805">Transcription regulation</keyword>
<dbReference type="InterPro" id="IPR005104">
    <property type="entry name" value="WHTH_HrcA_DNA-bd"/>
</dbReference>
<dbReference type="HAMAP" id="MF_00081">
    <property type="entry name" value="HrcA"/>
    <property type="match status" value="1"/>
</dbReference>
<evidence type="ECO:0000313" key="8">
    <source>
        <dbReference type="EMBL" id="OGI44004.1"/>
    </source>
</evidence>
<reference evidence="8 9" key="1">
    <citation type="journal article" date="2016" name="Nat. Commun.">
        <title>Thousands of microbial genomes shed light on interconnected biogeochemical processes in an aquifer system.</title>
        <authorList>
            <person name="Anantharaman K."/>
            <person name="Brown C.T."/>
            <person name="Hug L.A."/>
            <person name="Sharon I."/>
            <person name="Castelle C.J."/>
            <person name="Probst A.J."/>
            <person name="Thomas B.C."/>
            <person name="Singh A."/>
            <person name="Wilkins M.J."/>
            <person name="Karaoz U."/>
            <person name="Brodie E.L."/>
            <person name="Williams K.H."/>
            <person name="Hubbard S.S."/>
            <person name="Banfield J.F."/>
        </authorList>
    </citation>
    <scope>NUCLEOTIDE SEQUENCE [LARGE SCALE GENOMIC DNA]</scope>
</reference>
<organism evidence="8 9">
    <name type="scientific">Candidatus Muproteobacteria bacterium RBG_16_64_11</name>
    <dbReference type="NCBI Taxonomy" id="1817758"/>
    <lineage>
        <taxon>Bacteria</taxon>
        <taxon>Pseudomonadati</taxon>
        <taxon>Pseudomonadota</taxon>
        <taxon>Candidatus Muproteobacteria</taxon>
    </lineage>
</organism>
<dbReference type="Gene3D" id="3.30.390.60">
    <property type="entry name" value="Heat-inducible transcription repressor hrca homolog, domain 3"/>
    <property type="match status" value="1"/>
</dbReference>
<evidence type="ECO:0000256" key="4">
    <source>
        <dbReference type="ARBA" id="ARBA00023163"/>
    </source>
</evidence>
<dbReference type="InterPro" id="IPR036390">
    <property type="entry name" value="WH_DNA-bd_sf"/>
</dbReference>
<dbReference type="Pfam" id="PF01628">
    <property type="entry name" value="HrcA"/>
    <property type="match status" value="1"/>
</dbReference>
<dbReference type="Pfam" id="PF03444">
    <property type="entry name" value="WHD_HrcA"/>
    <property type="match status" value="1"/>
</dbReference>
<comment type="caution">
    <text evidence="8">The sequence shown here is derived from an EMBL/GenBank/DDBJ whole genome shotgun (WGS) entry which is preliminary data.</text>
</comment>
<dbReference type="PANTHER" id="PTHR34824">
    <property type="entry name" value="HEAT-INDUCIBLE TRANSCRIPTION REPRESSOR HRCA"/>
    <property type="match status" value="1"/>
</dbReference>
<dbReference type="STRING" id="1817758.A2150_03085"/>
<dbReference type="SUPFAM" id="SSF46785">
    <property type="entry name" value="Winged helix' DNA-binding domain"/>
    <property type="match status" value="1"/>
</dbReference>
<dbReference type="Proteomes" id="UP000177925">
    <property type="component" value="Unassembled WGS sequence"/>
</dbReference>
<dbReference type="GO" id="GO:0045892">
    <property type="term" value="P:negative regulation of DNA-templated transcription"/>
    <property type="evidence" value="ECO:0007669"/>
    <property type="project" value="UniProtKB-UniRule"/>
</dbReference>
<feature type="domain" description="Winged helix-turn-helix transcription repressor HrcA DNA-binding" evidence="7">
    <location>
        <begin position="4"/>
        <end position="75"/>
    </location>
</feature>
<keyword evidence="4 5" id="KW-0804">Transcription</keyword>
<keyword evidence="3 5" id="KW-0346">Stress response</keyword>
<dbReference type="InterPro" id="IPR029016">
    <property type="entry name" value="GAF-like_dom_sf"/>
</dbReference>
<dbReference type="InterPro" id="IPR021153">
    <property type="entry name" value="HrcA_C"/>
</dbReference>
<dbReference type="InterPro" id="IPR002571">
    <property type="entry name" value="HrcA"/>
</dbReference>
<comment type="similarity">
    <text evidence="5">Belongs to the HrcA family.</text>
</comment>
<dbReference type="PIRSF" id="PIRSF005485">
    <property type="entry name" value="HrcA"/>
    <property type="match status" value="1"/>
</dbReference>
<protein>
    <recommendedName>
        <fullName evidence="5">Heat-inducible transcription repressor HrcA</fullName>
    </recommendedName>
</protein>
<dbReference type="SUPFAM" id="SSF55781">
    <property type="entry name" value="GAF domain-like"/>
    <property type="match status" value="1"/>
</dbReference>
<evidence type="ECO:0000256" key="1">
    <source>
        <dbReference type="ARBA" id="ARBA00022491"/>
    </source>
</evidence>
<dbReference type="AlphaFoldDB" id="A0A1F6TFW6"/>
<accession>A0A1F6TFW6</accession>
<dbReference type="NCBIfam" id="TIGR00331">
    <property type="entry name" value="hrcA"/>
    <property type="match status" value="1"/>
</dbReference>
<sequence>MAALSYRSEALLKTLIERYISDGQPVGSRTLAKQAGLELSPATIRNVMADLEELGLISSPHTSAGRVPTARGYRVFVDSLIKVRPLNVTELRHIEGELGGSQDPQQLVETASALLSQVTRLAGLVMAPKTEQAVFRQIEFLTLSANRILVILITQDGRVHNRIIQADRAYNASELVEASNYFNRTFAGMSLTDVKNALLAEMQRDSEAMQAAVRIAMDMARGIFAHEPGEGAELVVKGEANLLNIPELGDVHKLRKLLDAFSTKHDLLLLLDQCMRVNGVQIFIGQESGYLALEECSVVTAPYRVDGQVVGTLGVIGPTRMAYDQVIAIVDVTARLLGGALSADSRG</sequence>
<evidence type="ECO:0000256" key="3">
    <source>
        <dbReference type="ARBA" id="ARBA00023016"/>
    </source>
</evidence>
<dbReference type="Gene3D" id="1.10.10.10">
    <property type="entry name" value="Winged helix-like DNA-binding domain superfamily/Winged helix DNA-binding domain"/>
    <property type="match status" value="1"/>
</dbReference>
<dbReference type="PANTHER" id="PTHR34824:SF1">
    <property type="entry name" value="HEAT-INDUCIBLE TRANSCRIPTION REPRESSOR HRCA"/>
    <property type="match status" value="1"/>
</dbReference>
<dbReference type="InterPro" id="IPR036388">
    <property type="entry name" value="WH-like_DNA-bd_sf"/>
</dbReference>
<evidence type="ECO:0000259" key="7">
    <source>
        <dbReference type="Pfam" id="PF03444"/>
    </source>
</evidence>
<evidence type="ECO:0000259" key="6">
    <source>
        <dbReference type="Pfam" id="PF01628"/>
    </source>
</evidence>